<name>A0A8C7Y640_9TELE</name>
<evidence type="ECO:0000256" key="2">
    <source>
        <dbReference type="ARBA" id="ARBA00005292"/>
    </source>
</evidence>
<evidence type="ECO:0000313" key="6">
    <source>
        <dbReference type="Ensembl" id="ENSOSIP00000022306.1"/>
    </source>
</evidence>
<accession>A0A8C7Y640</accession>
<keyword evidence="3" id="KW-0964">Secreted</keyword>
<dbReference type="PRINTS" id="PR01888">
    <property type="entry name" value="NROPEPTIDEBW"/>
</dbReference>
<evidence type="ECO:0000256" key="4">
    <source>
        <dbReference type="ARBA" id="ARBA00022685"/>
    </source>
</evidence>
<dbReference type="AlphaFoldDB" id="A0A8C7Y640"/>
<sequence length="194" mass="21007">CLCLLSLFAPSAGCIFSLCDHLIVQSPRPEGTCLVAKLELCIQADEEGWNPTFHLSLQLELCIQGLQILTFGSSHLCVFVIAVLAVCSPSEAWYKQVAGPSYYSVGRASGLLSGIRRSPHVRREESPSDSGETEINSVLSDLISHNSILKTMPICLKDITPNLQSCELSQEIKGSFKCKADVFLSLDSLDCAGD</sequence>
<comment type="similarity">
    <text evidence="2">Belongs to the neuropeptide B/W family.</text>
</comment>
<reference evidence="6" key="1">
    <citation type="submission" date="2025-08" db="UniProtKB">
        <authorList>
            <consortium name="Ensembl"/>
        </authorList>
    </citation>
    <scope>IDENTIFICATION</scope>
</reference>
<proteinExistence type="inferred from homology"/>
<dbReference type="Ensembl" id="ENSOSIT00000023566.1">
    <property type="protein sequence ID" value="ENSOSIP00000022306.1"/>
    <property type="gene ID" value="ENSOSIG00000011752.1"/>
</dbReference>
<dbReference type="GO" id="GO:0007186">
    <property type="term" value="P:G protein-coupled receptor signaling pathway"/>
    <property type="evidence" value="ECO:0007669"/>
    <property type="project" value="TreeGrafter"/>
</dbReference>
<dbReference type="PRINTS" id="PR01889">
    <property type="entry name" value="PPNRPEPTIDEB"/>
</dbReference>
<keyword evidence="4" id="KW-0165">Cleavage on pair of basic residues</keyword>
<keyword evidence="5" id="KW-0732">Signal</keyword>
<comment type="subcellular location">
    <subcellularLocation>
        <location evidence="1">Secreted</location>
    </subcellularLocation>
</comment>
<dbReference type="InterPro" id="IPR013298">
    <property type="entry name" value="Neuropept_B_pre"/>
</dbReference>
<evidence type="ECO:0000313" key="7">
    <source>
        <dbReference type="Proteomes" id="UP000694383"/>
    </source>
</evidence>
<dbReference type="InterPro" id="IPR013297">
    <property type="entry name" value="Neuropept_BW_pre"/>
</dbReference>
<protein>
    <submittedName>
        <fullName evidence="6">Uncharacterized protein</fullName>
    </submittedName>
</protein>
<dbReference type="PANTHER" id="PTHR28553">
    <property type="entry name" value="NEUROPEPTIDE B"/>
    <property type="match status" value="1"/>
</dbReference>
<dbReference type="GO" id="GO:0007631">
    <property type="term" value="P:feeding behavior"/>
    <property type="evidence" value="ECO:0007669"/>
    <property type="project" value="TreeGrafter"/>
</dbReference>
<dbReference type="Proteomes" id="UP000694383">
    <property type="component" value="Unplaced"/>
</dbReference>
<keyword evidence="7" id="KW-1185">Reference proteome</keyword>
<evidence type="ECO:0000256" key="3">
    <source>
        <dbReference type="ARBA" id="ARBA00022525"/>
    </source>
</evidence>
<organism evidence="6 7">
    <name type="scientific">Oryzias sinensis</name>
    <name type="common">Chinese medaka</name>
    <dbReference type="NCBI Taxonomy" id="183150"/>
    <lineage>
        <taxon>Eukaryota</taxon>
        <taxon>Metazoa</taxon>
        <taxon>Chordata</taxon>
        <taxon>Craniata</taxon>
        <taxon>Vertebrata</taxon>
        <taxon>Euteleostomi</taxon>
        <taxon>Actinopterygii</taxon>
        <taxon>Neopterygii</taxon>
        <taxon>Teleostei</taxon>
        <taxon>Neoteleostei</taxon>
        <taxon>Acanthomorphata</taxon>
        <taxon>Ovalentaria</taxon>
        <taxon>Atherinomorphae</taxon>
        <taxon>Beloniformes</taxon>
        <taxon>Adrianichthyidae</taxon>
        <taxon>Oryziinae</taxon>
        <taxon>Oryzias</taxon>
    </lineage>
</organism>
<dbReference type="GeneTree" id="ENSGT00940000158204"/>
<dbReference type="GO" id="GO:0001664">
    <property type="term" value="F:G protein-coupled receptor binding"/>
    <property type="evidence" value="ECO:0007669"/>
    <property type="project" value="InterPro"/>
</dbReference>
<dbReference type="Pfam" id="PF15180">
    <property type="entry name" value="NPBW"/>
    <property type="match status" value="1"/>
</dbReference>
<reference evidence="6" key="2">
    <citation type="submission" date="2025-09" db="UniProtKB">
        <authorList>
            <consortium name="Ensembl"/>
        </authorList>
    </citation>
    <scope>IDENTIFICATION</scope>
</reference>
<dbReference type="PANTHER" id="PTHR28553:SF1">
    <property type="entry name" value="NEUROPEPTIDE B"/>
    <property type="match status" value="1"/>
</dbReference>
<evidence type="ECO:0000256" key="1">
    <source>
        <dbReference type="ARBA" id="ARBA00004613"/>
    </source>
</evidence>
<evidence type="ECO:0000256" key="5">
    <source>
        <dbReference type="ARBA" id="ARBA00022729"/>
    </source>
</evidence>
<dbReference type="GO" id="GO:0005576">
    <property type="term" value="C:extracellular region"/>
    <property type="evidence" value="ECO:0007669"/>
    <property type="project" value="UniProtKB-SubCell"/>
</dbReference>